<keyword evidence="2" id="KW-1185">Reference proteome</keyword>
<dbReference type="Proteomes" id="UP001374535">
    <property type="component" value="Chromosome 6"/>
</dbReference>
<dbReference type="AlphaFoldDB" id="A0AAQ3N9P1"/>
<evidence type="ECO:0000313" key="1">
    <source>
        <dbReference type="EMBL" id="WVZ05122.1"/>
    </source>
</evidence>
<reference evidence="1 2" key="1">
    <citation type="journal article" date="2023" name="Life. Sci Alliance">
        <title>Evolutionary insights into 3D genome organization and epigenetic landscape of Vigna mungo.</title>
        <authorList>
            <person name="Junaid A."/>
            <person name="Singh B."/>
            <person name="Bhatia S."/>
        </authorList>
    </citation>
    <scope>NUCLEOTIDE SEQUENCE [LARGE SCALE GENOMIC DNA]</scope>
    <source>
        <strain evidence="1">Urdbean</strain>
    </source>
</reference>
<accession>A0AAQ3N9P1</accession>
<organism evidence="1 2">
    <name type="scientific">Vigna mungo</name>
    <name type="common">Black gram</name>
    <name type="synonym">Phaseolus mungo</name>
    <dbReference type="NCBI Taxonomy" id="3915"/>
    <lineage>
        <taxon>Eukaryota</taxon>
        <taxon>Viridiplantae</taxon>
        <taxon>Streptophyta</taxon>
        <taxon>Embryophyta</taxon>
        <taxon>Tracheophyta</taxon>
        <taxon>Spermatophyta</taxon>
        <taxon>Magnoliopsida</taxon>
        <taxon>eudicotyledons</taxon>
        <taxon>Gunneridae</taxon>
        <taxon>Pentapetalae</taxon>
        <taxon>rosids</taxon>
        <taxon>fabids</taxon>
        <taxon>Fabales</taxon>
        <taxon>Fabaceae</taxon>
        <taxon>Papilionoideae</taxon>
        <taxon>50 kb inversion clade</taxon>
        <taxon>NPAAA clade</taxon>
        <taxon>indigoferoid/millettioid clade</taxon>
        <taxon>Phaseoleae</taxon>
        <taxon>Vigna</taxon>
    </lineage>
</organism>
<gene>
    <name evidence="1" type="ORF">V8G54_018468</name>
</gene>
<protein>
    <submittedName>
        <fullName evidence="1">Uncharacterized protein</fullName>
    </submittedName>
</protein>
<proteinExistence type="predicted"/>
<evidence type="ECO:0000313" key="2">
    <source>
        <dbReference type="Proteomes" id="UP001374535"/>
    </source>
</evidence>
<name>A0AAQ3N9P1_VIGMU</name>
<sequence>MKDSKLKPKLKHVKWYRNNLKKMPISHLHCCSNYLELPDLKIGAHWRAHSGIIEVWQLQSPLRMANINFKILSTTRSISCESITPEALVNVCTSRKASFNTGL</sequence>
<dbReference type="EMBL" id="CP144695">
    <property type="protein sequence ID" value="WVZ05122.1"/>
    <property type="molecule type" value="Genomic_DNA"/>
</dbReference>